<dbReference type="Pfam" id="PF04079">
    <property type="entry name" value="SMC_ScpB"/>
    <property type="match status" value="1"/>
</dbReference>
<reference evidence="6" key="1">
    <citation type="submission" date="2021-12" db="EMBL/GenBank/DDBJ databases">
        <title>Discovery of the Pendulisporaceae a myxobacterial family with distinct sporulation behavior and unique specialized metabolism.</title>
        <authorList>
            <person name="Garcia R."/>
            <person name="Popoff A."/>
            <person name="Bader C.D."/>
            <person name="Loehr J."/>
            <person name="Walesch S."/>
            <person name="Walt C."/>
            <person name="Boldt J."/>
            <person name="Bunk B."/>
            <person name="Haeckl F.J.F.P.J."/>
            <person name="Gunesch A.P."/>
            <person name="Birkelbach J."/>
            <person name="Nuebel U."/>
            <person name="Pietschmann T."/>
            <person name="Bach T."/>
            <person name="Mueller R."/>
        </authorList>
    </citation>
    <scope>NUCLEOTIDE SEQUENCE</scope>
    <source>
        <strain evidence="6">MSr11367</strain>
    </source>
</reference>
<evidence type="ECO:0000256" key="2">
    <source>
        <dbReference type="ARBA" id="ARBA00022618"/>
    </source>
</evidence>
<evidence type="ECO:0000313" key="6">
    <source>
        <dbReference type="EMBL" id="WXB03187.1"/>
    </source>
</evidence>
<dbReference type="SUPFAM" id="SSF46785">
    <property type="entry name" value="Winged helix' DNA-binding domain"/>
    <property type="match status" value="2"/>
</dbReference>
<keyword evidence="4" id="KW-0131">Cell cycle</keyword>
<dbReference type="EMBL" id="CP089983">
    <property type="protein sequence ID" value="WXB03187.1"/>
    <property type="molecule type" value="Genomic_DNA"/>
</dbReference>
<feature type="compositionally biased region" description="Basic and acidic residues" evidence="5">
    <location>
        <begin position="304"/>
        <end position="319"/>
    </location>
</feature>
<dbReference type="NCBIfam" id="TIGR00281">
    <property type="entry name" value="SMC-Scp complex subunit ScpB"/>
    <property type="match status" value="1"/>
</dbReference>
<dbReference type="PANTHER" id="PTHR34298">
    <property type="entry name" value="SEGREGATION AND CONDENSATION PROTEIN B"/>
    <property type="match status" value="1"/>
</dbReference>
<feature type="region of interest" description="Disordered" evidence="5">
    <location>
        <begin position="304"/>
        <end position="363"/>
    </location>
</feature>
<keyword evidence="7" id="KW-1185">Reference proteome</keyword>
<evidence type="ECO:0000256" key="1">
    <source>
        <dbReference type="ARBA" id="ARBA00022490"/>
    </source>
</evidence>
<evidence type="ECO:0000256" key="5">
    <source>
        <dbReference type="SAM" id="MobiDB-lite"/>
    </source>
</evidence>
<accession>A0ABZ2KWX6</accession>
<feature type="compositionally biased region" description="Acidic residues" evidence="5">
    <location>
        <begin position="13"/>
        <end position="42"/>
    </location>
</feature>
<feature type="compositionally biased region" description="Acidic residues" evidence="5">
    <location>
        <begin position="320"/>
        <end position="347"/>
    </location>
</feature>
<keyword evidence="1" id="KW-0963">Cytoplasm</keyword>
<evidence type="ECO:0000313" key="7">
    <source>
        <dbReference type="Proteomes" id="UP001374803"/>
    </source>
</evidence>
<dbReference type="PANTHER" id="PTHR34298:SF2">
    <property type="entry name" value="SEGREGATION AND CONDENSATION PROTEIN B"/>
    <property type="match status" value="1"/>
</dbReference>
<gene>
    <name evidence="6" type="primary">scpB</name>
    <name evidence="6" type="ORF">LVJ94_40565</name>
</gene>
<sequence length="363" mass="40067">MTTEPTDNATPEPEPEESVLEEEGSDEGGGDEAATEEAEGLGEELGAPVGEDVETTVDLVGDEVALPLRDDFDLEALAQGELFEPEEEDDDGTAEPLGDESREHLKGLLEALVFASDKPLKASELARLAEARQKEVKGLLDVLKGEYEPRGIKLDEVAGGFIFHTAPRYGRYVRDLTKQKPVKLSRAQMETLAILAYRQPITRPEIDEIRGVDTGAVLKMLLERDLIKILGKKDEPGRPLLYGTTPGFLEFFGLKSLKDLPTLHEFTELNEESRKIVEKELGEVLPDAVPTIEPVPAPQEKIEHVPVPVHEHENVHEGENENEDENVYGEEVHEDEPEEPIEGEITDPESVLKDDQSSSEGSE</sequence>
<dbReference type="InterPro" id="IPR036388">
    <property type="entry name" value="WH-like_DNA-bd_sf"/>
</dbReference>
<proteinExistence type="predicted"/>
<evidence type="ECO:0000256" key="3">
    <source>
        <dbReference type="ARBA" id="ARBA00022829"/>
    </source>
</evidence>
<dbReference type="InterPro" id="IPR005234">
    <property type="entry name" value="ScpB_csome_segregation"/>
</dbReference>
<dbReference type="InterPro" id="IPR036390">
    <property type="entry name" value="WH_DNA-bd_sf"/>
</dbReference>
<keyword evidence="2" id="KW-0132">Cell division</keyword>
<protein>
    <submittedName>
        <fullName evidence="6">SMC-Scp complex subunit ScpB</fullName>
    </submittedName>
</protein>
<evidence type="ECO:0000256" key="4">
    <source>
        <dbReference type="ARBA" id="ARBA00023306"/>
    </source>
</evidence>
<feature type="region of interest" description="Disordered" evidence="5">
    <location>
        <begin position="1"/>
        <end position="56"/>
    </location>
</feature>
<dbReference type="Proteomes" id="UP001374803">
    <property type="component" value="Chromosome"/>
</dbReference>
<name>A0ABZ2KWX6_9BACT</name>
<organism evidence="6 7">
    <name type="scientific">Pendulispora rubella</name>
    <dbReference type="NCBI Taxonomy" id="2741070"/>
    <lineage>
        <taxon>Bacteria</taxon>
        <taxon>Pseudomonadati</taxon>
        <taxon>Myxococcota</taxon>
        <taxon>Myxococcia</taxon>
        <taxon>Myxococcales</taxon>
        <taxon>Sorangiineae</taxon>
        <taxon>Pendulisporaceae</taxon>
        <taxon>Pendulispora</taxon>
    </lineage>
</organism>
<dbReference type="RefSeq" id="WP_394832814.1">
    <property type="nucleotide sequence ID" value="NZ_CP089929.1"/>
</dbReference>
<keyword evidence="3" id="KW-0159">Chromosome partition</keyword>
<dbReference type="Gene3D" id="1.10.10.10">
    <property type="entry name" value="Winged helix-like DNA-binding domain superfamily/Winged helix DNA-binding domain"/>
    <property type="match status" value="2"/>
</dbReference>